<sequence>MAGLLGVQRPALLKLPGFAGNLTLLVRSGGNCWVLKCCSREELEAERVAIGLAAGQGVPVPETVVMDAEPDPFPSPFILMRCSEGEAASSDAGLREAGRHIAALHRVELPEFGHLKGPKYATKQDEFAALVQRVSGLREAGVLSEATAAAVIHASHRAAQSSTAGPRLLHGDLHARHILEKRGTVQAIIDWADAAGGDPLLDLARLSMQSEDGVLPEAFLSSYLEVHPLPSDLNSLLGPHRVVWAIHALMWEIAAEGDWIAPMVRNIEAELAKLGTR</sequence>
<evidence type="ECO:0000259" key="1">
    <source>
        <dbReference type="Pfam" id="PF01636"/>
    </source>
</evidence>
<dbReference type="Gene3D" id="3.90.1200.10">
    <property type="match status" value="1"/>
</dbReference>
<dbReference type="Pfam" id="PF01636">
    <property type="entry name" value="APH"/>
    <property type="match status" value="1"/>
</dbReference>
<dbReference type="EMBL" id="BAAAUD010000106">
    <property type="protein sequence ID" value="GAA2972021.1"/>
    <property type="molecule type" value="Genomic_DNA"/>
</dbReference>
<dbReference type="InterPro" id="IPR011009">
    <property type="entry name" value="Kinase-like_dom_sf"/>
</dbReference>
<dbReference type="SUPFAM" id="SSF56112">
    <property type="entry name" value="Protein kinase-like (PK-like)"/>
    <property type="match status" value="1"/>
</dbReference>
<dbReference type="PANTHER" id="PTHR21310:SF15">
    <property type="entry name" value="AMINOGLYCOSIDE PHOSPHOTRANSFERASE DOMAIN-CONTAINING PROTEIN"/>
    <property type="match status" value="1"/>
</dbReference>
<dbReference type="InterPro" id="IPR002575">
    <property type="entry name" value="Aminoglycoside_PTrfase"/>
</dbReference>
<keyword evidence="3" id="KW-1185">Reference proteome</keyword>
<evidence type="ECO:0000313" key="2">
    <source>
        <dbReference type="EMBL" id="GAA2972021.1"/>
    </source>
</evidence>
<protein>
    <recommendedName>
        <fullName evidence="1">Aminoglycoside phosphotransferase domain-containing protein</fullName>
    </recommendedName>
</protein>
<organism evidence="2 3">
    <name type="scientific">Streptomyces enissocaesilis</name>
    <dbReference type="NCBI Taxonomy" id="332589"/>
    <lineage>
        <taxon>Bacteria</taxon>
        <taxon>Bacillati</taxon>
        <taxon>Actinomycetota</taxon>
        <taxon>Actinomycetes</taxon>
        <taxon>Kitasatosporales</taxon>
        <taxon>Streptomycetaceae</taxon>
        <taxon>Streptomyces</taxon>
        <taxon>Streptomyces rochei group</taxon>
    </lineage>
</organism>
<comment type="caution">
    <text evidence="2">The sequence shown here is derived from an EMBL/GenBank/DDBJ whole genome shotgun (WGS) entry which is preliminary data.</text>
</comment>
<accession>A0ABP6K8I0</accession>
<gene>
    <name evidence="2" type="ORF">GCM10010446_65810</name>
</gene>
<dbReference type="Proteomes" id="UP001500403">
    <property type="component" value="Unassembled WGS sequence"/>
</dbReference>
<proteinExistence type="predicted"/>
<dbReference type="PANTHER" id="PTHR21310">
    <property type="entry name" value="AMINOGLYCOSIDE PHOSPHOTRANSFERASE-RELATED-RELATED"/>
    <property type="match status" value="1"/>
</dbReference>
<evidence type="ECO:0000313" key="3">
    <source>
        <dbReference type="Proteomes" id="UP001500403"/>
    </source>
</evidence>
<dbReference type="InterPro" id="IPR051678">
    <property type="entry name" value="AGP_Transferase"/>
</dbReference>
<feature type="domain" description="Aminoglycoside phosphotransferase" evidence="1">
    <location>
        <begin position="19"/>
        <end position="213"/>
    </location>
</feature>
<reference evidence="3" key="1">
    <citation type="journal article" date="2019" name="Int. J. Syst. Evol. Microbiol.">
        <title>The Global Catalogue of Microorganisms (GCM) 10K type strain sequencing project: providing services to taxonomists for standard genome sequencing and annotation.</title>
        <authorList>
            <consortium name="The Broad Institute Genomics Platform"/>
            <consortium name="The Broad Institute Genome Sequencing Center for Infectious Disease"/>
            <person name="Wu L."/>
            <person name="Ma J."/>
        </authorList>
    </citation>
    <scope>NUCLEOTIDE SEQUENCE [LARGE SCALE GENOMIC DNA]</scope>
    <source>
        <strain evidence="3">JCM 9088</strain>
    </source>
</reference>
<name>A0ABP6K8I0_9ACTN</name>